<dbReference type="EMBL" id="CAMXCT010000986">
    <property type="protein sequence ID" value="CAI3985392.1"/>
    <property type="molecule type" value="Genomic_DNA"/>
</dbReference>
<dbReference type="SUPFAM" id="SSF47473">
    <property type="entry name" value="EF-hand"/>
    <property type="match status" value="1"/>
</dbReference>
<feature type="region of interest" description="Disordered" evidence="4">
    <location>
        <begin position="334"/>
        <end position="355"/>
    </location>
</feature>
<dbReference type="Pfam" id="PF13499">
    <property type="entry name" value="EF-hand_7"/>
    <property type="match status" value="2"/>
</dbReference>
<name>A0A9P1C663_9DINO</name>
<feature type="compositionally biased region" description="Basic and acidic residues" evidence="4">
    <location>
        <begin position="346"/>
        <end position="355"/>
    </location>
</feature>
<evidence type="ECO:0000259" key="5">
    <source>
        <dbReference type="PROSITE" id="PS50222"/>
    </source>
</evidence>
<keyword evidence="1" id="KW-0479">Metal-binding</keyword>
<dbReference type="CDD" id="cd00051">
    <property type="entry name" value="EFh"/>
    <property type="match status" value="1"/>
</dbReference>
<organism evidence="6">
    <name type="scientific">Cladocopium goreaui</name>
    <dbReference type="NCBI Taxonomy" id="2562237"/>
    <lineage>
        <taxon>Eukaryota</taxon>
        <taxon>Sar</taxon>
        <taxon>Alveolata</taxon>
        <taxon>Dinophyceae</taxon>
        <taxon>Suessiales</taxon>
        <taxon>Symbiodiniaceae</taxon>
        <taxon>Cladocopium</taxon>
    </lineage>
</organism>
<feature type="domain" description="EF-hand" evidence="5">
    <location>
        <begin position="174"/>
        <end position="209"/>
    </location>
</feature>
<dbReference type="InterPro" id="IPR018247">
    <property type="entry name" value="EF_Hand_1_Ca_BS"/>
</dbReference>
<accession>A0A9P1C663</accession>
<dbReference type="EMBL" id="CAMXCT020000986">
    <property type="protein sequence ID" value="CAL1138767.1"/>
    <property type="molecule type" value="Genomic_DNA"/>
</dbReference>
<dbReference type="InterPro" id="IPR039647">
    <property type="entry name" value="EF_hand_pair_protein_CML-like"/>
</dbReference>
<feature type="domain" description="EF-hand" evidence="5">
    <location>
        <begin position="243"/>
        <end position="278"/>
    </location>
</feature>
<dbReference type="PROSITE" id="PS00018">
    <property type="entry name" value="EF_HAND_1"/>
    <property type="match status" value="4"/>
</dbReference>
<evidence type="ECO:0000313" key="7">
    <source>
        <dbReference type="EMBL" id="CAL1138767.1"/>
    </source>
</evidence>
<evidence type="ECO:0000313" key="6">
    <source>
        <dbReference type="EMBL" id="CAI3985392.1"/>
    </source>
</evidence>
<dbReference type="PROSITE" id="PS50222">
    <property type="entry name" value="EF_HAND_2"/>
    <property type="match status" value="4"/>
</dbReference>
<dbReference type="SMART" id="SM00054">
    <property type="entry name" value="EFh"/>
    <property type="match status" value="4"/>
</dbReference>
<dbReference type="Proteomes" id="UP001152797">
    <property type="component" value="Unassembled WGS sequence"/>
</dbReference>
<keyword evidence="3" id="KW-0106">Calcium</keyword>
<keyword evidence="9" id="KW-1185">Reference proteome</keyword>
<dbReference type="InterPro" id="IPR002048">
    <property type="entry name" value="EF_hand_dom"/>
</dbReference>
<comment type="caution">
    <text evidence="6">The sequence shown here is derived from an EMBL/GenBank/DDBJ whole genome shotgun (WGS) entry which is preliminary data.</text>
</comment>
<feature type="domain" description="EF-hand" evidence="5">
    <location>
        <begin position="134"/>
        <end position="169"/>
    </location>
</feature>
<keyword evidence="2" id="KW-0677">Repeat</keyword>
<evidence type="ECO:0000256" key="2">
    <source>
        <dbReference type="ARBA" id="ARBA00022737"/>
    </source>
</evidence>
<evidence type="ECO:0000313" key="9">
    <source>
        <dbReference type="Proteomes" id="UP001152797"/>
    </source>
</evidence>
<evidence type="ECO:0000313" key="8">
    <source>
        <dbReference type="EMBL" id="CAL4772704.1"/>
    </source>
</evidence>
<evidence type="ECO:0000256" key="4">
    <source>
        <dbReference type="SAM" id="MobiDB-lite"/>
    </source>
</evidence>
<gene>
    <name evidence="6" type="ORF">C1SCF055_LOCUS12843</name>
</gene>
<feature type="domain" description="EF-hand" evidence="5">
    <location>
        <begin position="284"/>
        <end position="319"/>
    </location>
</feature>
<evidence type="ECO:0000256" key="1">
    <source>
        <dbReference type="ARBA" id="ARBA00022723"/>
    </source>
</evidence>
<dbReference type="PANTHER" id="PTHR10891">
    <property type="entry name" value="EF-HAND CALCIUM-BINDING DOMAIN CONTAINING PROTEIN"/>
    <property type="match status" value="1"/>
</dbReference>
<sequence>MVMAAKTDVPQPVTPRPNRLQKVKRAMTLVMNREVSSPRAAPQRPATVTGAEHSLSSVGGTVRLADFARAPQRRVRAMKSSFSLWNDKKAKEVQEQSQTAQKNQNTKKAVLREFSSRQAMPLSVTKRESTKIVTDLAELRRIFDFYDKDGSGLIDPEEFVPLLTRVLKRPGNSMDKKEIWQIWDNIDQDGTGQISFDEFQQWYCKAFRIDGNPDRTSFISLEQVPPHEGMIRSIAKKLNLDFFKVDSLWTRYSSFDLDKSGALDYNEFTRLIQRELSPAGSEAVPDKVVQKFWIEIDTDKSGLVSFGEFCAWYMKFLFGGKSPMEQYYAAFSSRGSSGQATLTRSETVKSSKDGK</sequence>
<protein>
    <submittedName>
        <fullName evidence="8">EF-hand domain-containing protein</fullName>
    </submittedName>
</protein>
<dbReference type="EMBL" id="CAMXCT030000986">
    <property type="protein sequence ID" value="CAL4772704.1"/>
    <property type="molecule type" value="Genomic_DNA"/>
</dbReference>
<proteinExistence type="predicted"/>
<feature type="region of interest" description="Disordered" evidence="4">
    <location>
        <begin position="32"/>
        <end position="55"/>
    </location>
</feature>
<dbReference type="OrthoDB" id="436634at2759"/>
<dbReference type="AlphaFoldDB" id="A0A9P1C663"/>
<reference evidence="7" key="2">
    <citation type="submission" date="2024-04" db="EMBL/GenBank/DDBJ databases">
        <authorList>
            <person name="Chen Y."/>
            <person name="Shah S."/>
            <person name="Dougan E. K."/>
            <person name="Thang M."/>
            <person name="Chan C."/>
        </authorList>
    </citation>
    <scope>NUCLEOTIDE SEQUENCE [LARGE SCALE GENOMIC DNA]</scope>
</reference>
<reference evidence="6" key="1">
    <citation type="submission" date="2022-10" db="EMBL/GenBank/DDBJ databases">
        <authorList>
            <person name="Chen Y."/>
            <person name="Dougan E. K."/>
            <person name="Chan C."/>
            <person name="Rhodes N."/>
            <person name="Thang M."/>
        </authorList>
    </citation>
    <scope>NUCLEOTIDE SEQUENCE</scope>
</reference>
<feature type="compositionally biased region" description="Polar residues" evidence="4">
    <location>
        <begin position="334"/>
        <end position="345"/>
    </location>
</feature>
<dbReference type="Gene3D" id="1.10.238.10">
    <property type="entry name" value="EF-hand"/>
    <property type="match status" value="2"/>
</dbReference>
<dbReference type="GO" id="GO:0005509">
    <property type="term" value="F:calcium ion binding"/>
    <property type="evidence" value="ECO:0007669"/>
    <property type="project" value="InterPro"/>
</dbReference>
<dbReference type="InterPro" id="IPR011992">
    <property type="entry name" value="EF-hand-dom_pair"/>
</dbReference>
<evidence type="ECO:0000256" key="3">
    <source>
        <dbReference type="ARBA" id="ARBA00022837"/>
    </source>
</evidence>